<dbReference type="SMART" id="SM00320">
    <property type="entry name" value="WD40"/>
    <property type="match status" value="8"/>
</dbReference>
<dbReference type="Gene3D" id="3.40.50.300">
    <property type="entry name" value="P-loop containing nucleotide triphosphate hydrolases"/>
    <property type="match status" value="1"/>
</dbReference>
<dbReference type="Pfam" id="PF00400">
    <property type="entry name" value="WD40"/>
    <property type="match status" value="4"/>
</dbReference>
<dbReference type="PANTHER" id="PTHR19879:SF9">
    <property type="entry name" value="TRANSCRIPTION INITIATION FACTOR TFIID SUBUNIT 5"/>
    <property type="match status" value="1"/>
</dbReference>
<comment type="caution">
    <text evidence="4">The sequence shown here is derived from an EMBL/GenBank/DDBJ whole genome shotgun (WGS) entry which is preliminary data.</text>
</comment>
<dbReference type="InterPro" id="IPR011659">
    <property type="entry name" value="WD40"/>
</dbReference>
<dbReference type="EMBL" id="JAGMUV010000028">
    <property type="protein sequence ID" value="KAH7117460.1"/>
    <property type="molecule type" value="Genomic_DNA"/>
</dbReference>
<dbReference type="InterPro" id="IPR015943">
    <property type="entry name" value="WD40/YVTN_repeat-like_dom_sf"/>
</dbReference>
<dbReference type="SUPFAM" id="SSF75011">
    <property type="entry name" value="3-carboxy-cis,cis-mucoante lactonizing enzyme"/>
    <property type="match status" value="1"/>
</dbReference>
<sequence length="1286" mass="142611">MVIDMSHGLALCYSICLLCMQDKLEGLPRGLGQQEELRDAMRKAVPALGVEQSDQDMDALVEMTPDVTSGSENQPITHGGKSFNLKRRASFGKSLPVETLLSALQILPEGCHSADDLWALMTSKLESAIQDANQPPIQLPTVEDARYNSEDVQGNAKCHKGTRTGVLSRIHSWVDDTAAETIFWLYAPAGTGKSTLARTLADDLSTAEKLAAGYFFKRGDVVRNDTARIFPTIASQLIETIPHFKHYLRRSLESSSESVIEKRALEDQFKTLIQTPLSELLPFKPGNSTKVIIIDALDECDRPEHIPRLLKLFSSLGGLCALRLCVFFTSRFAPPIVGAFGSIQQAGTLCRTLALHEEFYEETKTEIEVVLKDSLAEIKEKRKIKREPWPKPEELGYVVSQATTPSPLFIYAATLLRFIDDEKGQKNPVKKFGIWLNQCRRNVSQLDQMYMPILEALLDGDAETGSSETLASEERSELLDILGSLILLARPLPVGALADLLDMDEDDVSHWLRNLHAVLHVPIHDEYPVEIIHKSFSDFLLGDGALGTDSFRCDIQHETIALCIPVDLEYACLYWVHHLLGSKMDVDEDEIYPFLKEHFLHWLEALSIVGKLPDGGVAIRQLLTVIALSQESQLRVSSPLSELLKDAERFVLEYGSMIEKNPLQAYGSALVLSPSGSRVRQLFVDTNLACVQNVKGGPTDWDPHLQTFTAGDEFKAFAISQDGQMMAVATLSTLGLWDVGTGIFQQEFTETGHICALSFLEDGKHLASVTEKGELQLWDMVTGIASTQCTFMGCGDLQNAAILPGHSLVATVACDFAYAVDLWDFKTGARRLTQKHDTDVKDVAFSLDGSTVASVLRGRSIQLWSTETSRVRCKTLEAPELTNAVAFSPNGSVLASASPGDICLWDVTTGIRQHTLRSEGLGYPESIAFFPAGDMLAVCERVSVTIWDIPTWINQQAHQQAHPPIGSNVFDPKRFPHNVMTTTRHEPIDDPGFMEALALSPDQKTLASSSWRHPLLLWDIERGTLQHNLPNPNWLIQKMAFSPDGKTLAAASYESYHKELRLELHEVTAGSLLWRHEYSADGIVTIAFSPDGKTLAVVSEQRVNPWKVGRVQLWDVAATGTPQWHQDSTGGVQVIAFSPDGKTLAVASGRAVKLWEVATRTVQGEIDCTPRLPKPFLGLSRMIFSRNGKILEIAPYFEDRVLLWHVVTDHVRALDANSEEYFKLMLPDARMSVRVPWINYASKAILQIPSKYENYKTTSSGSRVVMGKVDGEFIVLDFDLARLNDI</sequence>
<feature type="repeat" description="WD" evidence="2">
    <location>
        <begin position="833"/>
        <end position="874"/>
    </location>
</feature>
<keyword evidence="2" id="KW-0853">WD repeat</keyword>
<gene>
    <name evidence="4" type="ORF">EDB81DRAFT_862034</name>
</gene>
<proteinExistence type="predicted"/>
<evidence type="ECO:0000259" key="3">
    <source>
        <dbReference type="Pfam" id="PF24883"/>
    </source>
</evidence>
<evidence type="ECO:0000313" key="5">
    <source>
        <dbReference type="Proteomes" id="UP000738349"/>
    </source>
</evidence>
<dbReference type="Pfam" id="PF07676">
    <property type="entry name" value="PD40"/>
    <property type="match status" value="1"/>
</dbReference>
<dbReference type="InterPro" id="IPR011047">
    <property type="entry name" value="Quinoprotein_ADH-like_sf"/>
</dbReference>
<dbReference type="InterPro" id="IPR001680">
    <property type="entry name" value="WD40_rpt"/>
</dbReference>
<dbReference type="PANTHER" id="PTHR19879">
    <property type="entry name" value="TRANSCRIPTION INITIATION FACTOR TFIID"/>
    <property type="match status" value="1"/>
</dbReference>
<dbReference type="OrthoDB" id="538223at2759"/>
<keyword evidence="1" id="KW-0677">Repeat</keyword>
<keyword evidence="5" id="KW-1185">Reference proteome</keyword>
<name>A0A9P9DDM4_9HYPO</name>
<accession>A0A9P9DDM4</accession>
<dbReference type="SUPFAM" id="SSF82171">
    <property type="entry name" value="DPP6 N-terminal domain-like"/>
    <property type="match status" value="1"/>
</dbReference>
<evidence type="ECO:0000313" key="4">
    <source>
        <dbReference type="EMBL" id="KAH7117460.1"/>
    </source>
</evidence>
<evidence type="ECO:0000256" key="2">
    <source>
        <dbReference type="PROSITE-ProRule" id="PRU00221"/>
    </source>
</evidence>
<organism evidence="4 5">
    <name type="scientific">Dactylonectria macrodidyma</name>
    <dbReference type="NCBI Taxonomy" id="307937"/>
    <lineage>
        <taxon>Eukaryota</taxon>
        <taxon>Fungi</taxon>
        <taxon>Dikarya</taxon>
        <taxon>Ascomycota</taxon>
        <taxon>Pezizomycotina</taxon>
        <taxon>Sordariomycetes</taxon>
        <taxon>Hypocreomycetidae</taxon>
        <taxon>Hypocreales</taxon>
        <taxon>Nectriaceae</taxon>
        <taxon>Dactylonectria</taxon>
    </lineage>
</organism>
<reference evidence="4" key="1">
    <citation type="journal article" date="2021" name="Nat. Commun.">
        <title>Genetic determinants of endophytism in the Arabidopsis root mycobiome.</title>
        <authorList>
            <person name="Mesny F."/>
            <person name="Miyauchi S."/>
            <person name="Thiergart T."/>
            <person name="Pickel B."/>
            <person name="Atanasova L."/>
            <person name="Karlsson M."/>
            <person name="Huettel B."/>
            <person name="Barry K.W."/>
            <person name="Haridas S."/>
            <person name="Chen C."/>
            <person name="Bauer D."/>
            <person name="Andreopoulos W."/>
            <person name="Pangilinan J."/>
            <person name="LaButti K."/>
            <person name="Riley R."/>
            <person name="Lipzen A."/>
            <person name="Clum A."/>
            <person name="Drula E."/>
            <person name="Henrissat B."/>
            <person name="Kohler A."/>
            <person name="Grigoriev I.V."/>
            <person name="Martin F.M."/>
            <person name="Hacquard S."/>
        </authorList>
    </citation>
    <scope>NUCLEOTIDE SEQUENCE</scope>
    <source>
        <strain evidence="4">MPI-CAGE-AT-0147</strain>
    </source>
</reference>
<dbReference type="SUPFAM" id="SSF50998">
    <property type="entry name" value="Quinoprotein alcohol dehydrogenase-like"/>
    <property type="match status" value="1"/>
</dbReference>
<evidence type="ECO:0000256" key="1">
    <source>
        <dbReference type="ARBA" id="ARBA00022737"/>
    </source>
</evidence>
<dbReference type="InterPro" id="IPR056884">
    <property type="entry name" value="NPHP3-like_N"/>
</dbReference>
<dbReference type="Gene3D" id="2.130.10.10">
    <property type="entry name" value="YVTN repeat-like/Quinoprotein amine dehydrogenase"/>
    <property type="match status" value="4"/>
</dbReference>
<feature type="domain" description="Nephrocystin 3-like N-terminal" evidence="3">
    <location>
        <begin position="169"/>
        <end position="331"/>
    </location>
</feature>
<dbReference type="InterPro" id="IPR027417">
    <property type="entry name" value="P-loop_NTPase"/>
</dbReference>
<dbReference type="Proteomes" id="UP000738349">
    <property type="component" value="Unassembled WGS sequence"/>
</dbReference>
<dbReference type="SUPFAM" id="SSF52540">
    <property type="entry name" value="P-loop containing nucleoside triphosphate hydrolases"/>
    <property type="match status" value="1"/>
</dbReference>
<dbReference type="Pfam" id="PF24883">
    <property type="entry name" value="NPHP3_N"/>
    <property type="match status" value="1"/>
</dbReference>
<protein>
    <recommendedName>
        <fullName evidence="3">Nephrocystin 3-like N-terminal domain-containing protein</fullName>
    </recommendedName>
</protein>
<dbReference type="PROSITE" id="PS50082">
    <property type="entry name" value="WD_REPEATS_2"/>
    <property type="match status" value="1"/>
</dbReference>